<feature type="non-terminal residue" evidence="2">
    <location>
        <position position="56"/>
    </location>
</feature>
<dbReference type="EMBL" id="HACG01031093">
    <property type="protein sequence ID" value="CEK77958.1"/>
    <property type="molecule type" value="Transcribed_RNA"/>
</dbReference>
<proteinExistence type="predicted"/>
<dbReference type="EMBL" id="HACG01031092">
    <property type="protein sequence ID" value="CEK77957.1"/>
    <property type="molecule type" value="Transcribed_RNA"/>
</dbReference>
<name>A0A0B7AB61_9EUPU</name>
<protein>
    <submittedName>
        <fullName evidence="2">Uncharacterized protein</fullName>
    </submittedName>
</protein>
<evidence type="ECO:0000313" key="2">
    <source>
        <dbReference type="EMBL" id="CEK77958.1"/>
    </source>
</evidence>
<accession>A0A0B7AB61</accession>
<organism evidence="2">
    <name type="scientific">Arion vulgaris</name>
    <dbReference type="NCBI Taxonomy" id="1028688"/>
    <lineage>
        <taxon>Eukaryota</taxon>
        <taxon>Metazoa</taxon>
        <taxon>Spiralia</taxon>
        <taxon>Lophotrochozoa</taxon>
        <taxon>Mollusca</taxon>
        <taxon>Gastropoda</taxon>
        <taxon>Heterobranchia</taxon>
        <taxon>Euthyneura</taxon>
        <taxon>Panpulmonata</taxon>
        <taxon>Eupulmonata</taxon>
        <taxon>Stylommatophora</taxon>
        <taxon>Helicina</taxon>
        <taxon>Arionoidea</taxon>
        <taxon>Arionidae</taxon>
        <taxon>Arion</taxon>
    </lineage>
</organism>
<gene>
    <name evidence="2" type="primary">ORF107558</name>
    <name evidence="1" type="synonym">ORF107556</name>
</gene>
<evidence type="ECO:0000313" key="1">
    <source>
        <dbReference type="EMBL" id="CEK77957.1"/>
    </source>
</evidence>
<sequence length="56" mass="6126">MTSESTTSYSVENCQLSVLKWVSYDNVSYGIKVASLVSKCASYDACEYHSCGVEVC</sequence>
<dbReference type="AlphaFoldDB" id="A0A0B7AB61"/>
<reference evidence="2" key="1">
    <citation type="submission" date="2014-12" db="EMBL/GenBank/DDBJ databases">
        <title>Insight into the proteome of Arion vulgaris.</title>
        <authorList>
            <person name="Aradska J."/>
            <person name="Bulat T."/>
            <person name="Smidak R."/>
            <person name="Sarate P."/>
            <person name="Gangsoo J."/>
            <person name="Sialana F."/>
            <person name="Bilban M."/>
            <person name="Lubec G."/>
        </authorList>
    </citation>
    <scope>NUCLEOTIDE SEQUENCE</scope>
    <source>
        <tissue evidence="2">Skin</tissue>
    </source>
</reference>